<evidence type="ECO:0000259" key="1">
    <source>
        <dbReference type="Pfam" id="PF00856"/>
    </source>
</evidence>
<organism evidence="2">
    <name type="scientific">Chlamydomonas leiostraca</name>
    <dbReference type="NCBI Taxonomy" id="1034604"/>
    <lineage>
        <taxon>Eukaryota</taxon>
        <taxon>Viridiplantae</taxon>
        <taxon>Chlorophyta</taxon>
        <taxon>core chlorophytes</taxon>
        <taxon>Chlorophyceae</taxon>
        <taxon>CS clade</taxon>
        <taxon>Chlamydomonadales</taxon>
        <taxon>Chlamydomonadaceae</taxon>
        <taxon>Chlamydomonas</taxon>
    </lineage>
</organism>
<dbReference type="InterPro" id="IPR046341">
    <property type="entry name" value="SET_dom_sf"/>
</dbReference>
<dbReference type="Gene3D" id="3.90.1410.10">
    <property type="entry name" value="set domain protein methyltransferase, domain 1"/>
    <property type="match status" value="1"/>
</dbReference>
<protein>
    <recommendedName>
        <fullName evidence="1">SET domain-containing protein</fullName>
    </recommendedName>
</protein>
<dbReference type="EMBL" id="HBFB01030633">
    <property type="protein sequence ID" value="CAD8692953.1"/>
    <property type="molecule type" value="Transcribed_RNA"/>
</dbReference>
<dbReference type="InterPro" id="IPR050600">
    <property type="entry name" value="SETD3_SETD6_MTase"/>
</dbReference>
<reference evidence="2" key="1">
    <citation type="submission" date="2021-01" db="EMBL/GenBank/DDBJ databases">
        <authorList>
            <person name="Corre E."/>
            <person name="Pelletier E."/>
            <person name="Niang G."/>
            <person name="Scheremetjew M."/>
            <person name="Finn R."/>
            <person name="Kale V."/>
            <person name="Holt S."/>
            <person name="Cochrane G."/>
            <person name="Meng A."/>
            <person name="Brown T."/>
            <person name="Cohen L."/>
        </authorList>
    </citation>
    <scope>NUCLEOTIDE SEQUENCE</scope>
    <source>
        <strain evidence="2">SAG 11-49</strain>
    </source>
</reference>
<dbReference type="CDD" id="cd10527">
    <property type="entry name" value="SET_LSMT"/>
    <property type="match status" value="1"/>
</dbReference>
<name>A0A7S0WZ46_9CHLO</name>
<dbReference type="SUPFAM" id="SSF82199">
    <property type="entry name" value="SET domain"/>
    <property type="match status" value="1"/>
</dbReference>
<dbReference type="GO" id="GO:0016279">
    <property type="term" value="F:protein-lysine N-methyltransferase activity"/>
    <property type="evidence" value="ECO:0007669"/>
    <property type="project" value="TreeGrafter"/>
</dbReference>
<proteinExistence type="predicted"/>
<dbReference type="PANTHER" id="PTHR13271:SF151">
    <property type="entry name" value="SET DOMAIN-CONTAINING PROTEIN 4"/>
    <property type="match status" value="1"/>
</dbReference>
<dbReference type="AlphaFoldDB" id="A0A7S0WZ46"/>
<dbReference type="Pfam" id="PF00856">
    <property type="entry name" value="SET"/>
    <property type="match status" value="1"/>
</dbReference>
<feature type="domain" description="SET" evidence="1">
    <location>
        <begin position="80"/>
        <end position="136"/>
    </location>
</feature>
<dbReference type="PANTHER" id="PTHR13271">
    <property type="entry name" value="UNCHARACTERIZED PUTATIVE METHYLTRANSFERASE"/>
    <property type="match status" value="1"/>
</dbReference>
<sequence>MPKRDEVLNACNMPDKYLPMLESDYWTQFVHSWQDYLAASLRGERNADAEWTIPEMLGNVNDTLTVDDLKYGCAISATRYVAVDKRQRLMMIPVYDMANHVRDCPHYISAYDDGDEVHIIAGTDVQPGDEICYSYGHTMRDDYAVMHYGFVPDLEDPPRLLQIDHHEFDPAKHHQEINTERFEGTPEEVRKELERQQKTLARLEQMDEARKGQDKPAPGTDYIHDTLTELQWRRRNALRYEVNRLKGALAAAGGRSEL</sequence>
<dbReference type="InterPro" id="IPR001214">
    <property type="entry name" value="SET_dom"/>
</dbReference>
<gene>
    <name evidence="2" type="ORF">CLEI1391_LOCUS17136</name>
</gene>
<accession>A0A7S0WZ46</accession>
<evidence type="ECO:0000313" key="2">
    <source>
        <dbReference type="EMBL" id="CAD8692953.1"/>
    </source>
</evidence>